<evidence type="ECO:0000313" key="4">
    <source>
        <dbReference type="EMBL" id="TWT95184.1"/>
    </source>
</evidence>
<keyword evidence="5" id="KW-1185">Reference proteome</keyword>
<protein>
    <submittedName>
        <fullName evidence="4">Putative N-acetyltransferase YjaB</fullName>
        <ecNumber evidence="4">2.3.1.-</ecNumber>
    </submittedName>
</protein>
<dbReference type="CDD" id="cd04301">
    <property type="entry name" value="NAT_SF"/>
    <property type="match status" value="1"/>
</dbReference>
<evidence type="ECO:0000256" key="1">
    <source>
        <dbReference type="ARBA" id="ARBA00022679"/>
    </source>
</evidence>
<comment type="caution">
    <text evidence="4">The sequence shown here is derived from an EMBL/GenBank/DDBJ whole genome shotgun (WGS) entry which is preliminary data.</text>
</comment>
<evidence type="ECO:0000256" key="2">
    <source>
        <dbReference type="ARBA" id="ARBA00023315"/>
    </source>
</evidence>
<dbReference type="InterPro" id="IPR000182">
    <property type="entry name" value="GNAT_dom"/>
</dbReference>
<dbReference type="SUPFAM" id="SSF55729">
    <property type="entry name" value="Acyl-CoA N-acyltransferases (Nat)"/>
    <property type="match status" value="1"/>
</dbReference>
<dbReference type="Gene3D" id="3.40.630.30">
    <property type="match status" value="1"/>
</dbReference>
<name>A0A5C6A5G2_9BACT</name>
<accession>A0A5C6A5G2</accession>
<reference evidence="4 5" key="1">
    <citation type="submission" date="2019-02" db="EMBL/GenBank/DDBJ databases">
        <title>Deep-cultivation of Planctomycetes and their phenomic and genomic characterization uncovers novel biology.</title>
        <authorList>
            <person name="Wiegand S."/>
            <person name="Jogler M."/>
            <person name="Boedeker C."/>
            <person name="Pinto D."/>
            <person name="Vollmers J."/>
            <person name="Rivas-Marin E."/>
            <person name="Kohn T."/>
            <person name="Peeters S.H."/>
            <person name="Heuer A."/>
            <person name="Rast P."/>
            <person name="Oberbeckmann S."/>
            <person name="Bunk B."/>
            <person name="Jeske O."/>
            <person name="Meyerdierks A."/>
            <person name="Storesund J.E."/>
            <person name="Kallscheuer N."/>
            <person name="Luecker S."/>
            <person name="Lage O.M."/>
            <person name="Pohl T."/>
            <person name="Merkel B.J."/>
            <person name="Hornburger P."/>
            <person name="Mueller R.-W."/>
            <person name="Bruemmer F."/>
            <person name="Labrenz M."/>
            <person name="Spormann A.M."/>
            <person name="Op Den Camp H."/>
            <person name="Overmann J."/>
            <person name="Amann R."/>
            <person name="Jetten M.S.M."/>
            <person name="Mascher T."/>
            <person name="Medema M.H."/>
            <person name="Devos D.P."/>
            <person name="Kaster A.-K."/>
            <person name="Ovreas L."/>
            <person name="Rohde M."/>
            <person name="Galperin M.Y."/>
            <person name="Jogler C."/>
        </authorList>
    </citation>
    <scope>NUCLEOTIDE SEQUENCE [LARGE SCALE GENOMIC DNA]</scope>
    <source>
        <strain evidence="4 5">Pla108</strain>
    </source>
</reference>
<evidence type="ECO:0000259" key="3">
    <source>
        <dbReference type="PROSITE" id="PS51186"/>
    </source>
</evidence>
<dbReference type="EC" id="2.3.1.-" evidence="4"/>
<keyword evidence="2 4" id="KW-0012">Acyltransferase</keyword>
<dbReference type="PANTHER" id="PTHR43800:SF1">
    <property type="entry name" value="PEPTIDYL-LYSINE N-ACETYLTRANSFERASE YJAB"/>
    <property type="match status" value="1"/>
</dbReference>
<dbReference type="GO" id="GO:0016747">
    <property type="term" value="F:acyltransferase activity, transferring groups other than amino-acyl groups"/>
    <property type="evidence" value="ECO:0007669"/>
    <property type="project" value="InterPro"/>
</dbReference>
<sequence>MLRKYQEDDVADVVAVWEAATRLAHPFLSEAFLTQERHNLPNLYLPNAETWVWVAEGQGGVAEGRVVGFVALLGAEIGGLFVDPPYSRQGIGGALLQRAREEKGTLEVEVFEANPIGRAFYARHGFIPLGQSTHEPTGQTLLRLRLPAEQPKPE</sequence>
<dbReference type="Proteomes" id="UP000317421">
    <property type="component" value="Unassembled WGS sequence"/>
</dbReference>
<dbReference type="EMBL" id="SJPR01000005">
    <property type="protein sequence ID" value="TWT95184.1"/>
    <property type="molecule type" value="Genomic_DNA"/>
</dbReference>
<dbReference type="AlphaFoldDB" id="A0A5C6A5G2"/>
<dbReference type="RefSeq" id="WP_146446041.1">
    <property type="nucleotide sequence ID" value="NZ_SJPR01000005.1"/>
</dbReference>
<dbReference type="PROSITE" id="PS51186">
    <property type="entry name" value="GNAT"/>
    <property type="match status" value="1"/>
</dbReference>
<dbReference type="OrthoDB" id="9789605at2"/>
<organism evidence="4 5">
    <name type="scientific">Botrimarina colliarenosi</name>
    <dbReference type="NCBI Taxonomy" id="2528001"/>
    <lineage>
        <taxon>Bacteria</taxon>
        <taxon>Pseudomonadati</taxon>
        <taxon>Planctomycetota</taxon>
        <taxon>Planctomycetia</taxon>
        <taxon>Pirellulales</taxon>
        <taxon>Lacipirellulaceae</taxon>
        <taxon>Botrimarina</taxon>
    </lineage>
</organism>
<dbReference type="PANTHER" id="PTHR43800">
    <property type="entry name" value="PEPTIDYL-LYSINE N-ACETYLTRANSFERASE YJAB"/>
    <property type="match status" value="1"/>
</dbReference>
<gene>
    <name evidence="4" type="primary">yjaB_2</name>
    <name evidence="4" type="ORF">Pla108_33270</name>
</gene>
<feature type="domain" description="N-acetyltransferase" evidence="3">
    <location>
        <begin position="1"/>
        <end position="147"/>
    </location>
</feature>
<proteinExistence type="predicted"/>
<evidence type="ECO:0000313" key="5">
    <source>
        <dbReference type="Proteomes" id="UP000317421"/>
    </source>
</evidence>
<dbReference type="Pfam" id="PF13508">
    <property type="entry name" value="Acetyltransf_7"/>
    <property type="match status" value="1"/>
</dbReference>
<dbReference type="InterPro" id="IPR016181">
    <property type="entry name" value="Acyl_CoA_acyltransferase"/>
</dbReference>
<keyword evidence="1 4" id="KW-0808">Transferase</keyword>